<comment type="caution">
    <text evidence="1">The sequence shown here is derived from an EMBL/GenBank/DDBJ whole genome shotgun (WGS) entry which is preliminary data.</text>
</comment>
<dbReference type="EMBL" id="CAUOFW020004869">
    <property type="protein sequence ID" value="CAK9167591.1"/>
    <property type="molecule type" value="Genomic_DNA"/>
</dbReference>
<accession>A0ABC8TEU9</accession>
<keyword evidence="2" id="KW-1185">Reference proteome</keyword>
<gene>
    <name evidence="1" type="ORF">ILEXP_LOCUS36865</name>
</gene>
<evidence type="ECO:0000313" key="1">
    <source>
        <dbReference type="EMBL" id="CAK9167591.1"/>
    </source>
</evidence>
<dbReference type="Proteomes" id="UP001642360">
    <property type="component" value="Unassembled WGS sequence"/>
</dbReference>
<name>A0ABC8TEU9_9AQUA</name>
<dbReference type="AlphaFoldDB" id="A0ABC8TEU9"/>
<reference evidence="1 2" key="1">
    <citation type="submission" date="2024-02" db="EMBL/GenBank/DDBJ databases">
        <authorList>
            <person name="Vignale AGUSTIN F."/>
            <person name="Sosa J E."/>
            <person name="Modenutti C."/>
        </authorList>
    </citation>
    <scope>NUCLEOTIDE SEQUENCE [LARGE SCALE GENOMIC DNA]</scope>
</reference>
<sequence length="121" mass="13675">MEEEYKIRKNLSPSAFRSRTEISFIRRTFSTLSSSHSFLTLESYFSSLAFPVKNSNSIAVSPISLKEESNDRGDRMPHWCFYEEVAIASYDLLGEEFTLRMKRGGSEIAIGRTVGLGPVPN</sequence>
<proteinExistence type="predicted"/>
<protein>
    <submittedName>
        <fullName evidence="1">Uncharacterized protein</fullName>
    </submittedName>
</protein>
<evidence type="ECO:0000313" key="2">
    <source>
        <dbReference type="Proteomes" id="UP001642360"/>
    </source>
</evidence>
<organism evidence="1 2">
    <name type="scientific">Ilex paraguariensis</name>
    <name type="common">yerba mate</name>
    <dbReference type="NCBI Taxonomy" id="185542"/>
    <lineage>
        <taxon>Eukaryota</taxon>
        <taxon>Viridiplantae</taxon>
        <taxon>Streptophyta</taxon>
        <taxon>Embryophyta</taxon>
        <taxon>Tracheophyta</taxon>
        <taxon>Spermatophyta</taxon>
        <taxon>Magnoliopsida</taxon>
        <taxon>eudicotyledons</taxon>
        <taxon>Gunneridae</taxon>
        <taxon>Pentapetalae</taxon>
        <taxon>asterids</taxon>
        <taxon>campanulids</taxon>
        <taxon>Aquifoliales</taxon>
        <taxon>Aquifoliaceae</taxon>
        <taxon>Ilex</taxon>
    </lineage>
</organism>